<dbReference type="InterPro" id="IPR011453">
    <property type="entry name" value="DUF1559"/>
</dbReference>
<dbReference type="EMBL" id="CP025958">
    <property type="protein sequence ID" value="AWM35972.1"/>
    <property type="molecule type" value="Genomic_DNA"/>
</dbReference>
<name>A0A2Z3GV90_9BACT</name>
<feature type="domain" description="DUF1559" evidence="1">
    <location>
        <begin position="299"/>
        <end position="325"/>
    </location>
</feature>
<protein>
    <submittedName>
        <fullName evidence="2">DUF1559 domain-containing protein</fullName>
    </submittedName>
</protein>
<dbReference type="InterPro" id="IPR012902">
    <property type="entry name" value="N_methyl_site"/>
</dbReference>
<dbReference type="NCBIfam" id="TIGR02532">
    <property type="entry name" value="IV_pilin_GFxxxE"/>
    <property type="match status" value="1"/>
</dbReference>
<organism evidence="2 3">
    <name type="scientific">Gemmata obscuriglobus</name>
    <dbReference type="NCBI Taxonomy" id="114"/>
    <lineage>
        <taxon>Bacteria</taxon>
        <taxon>Pseudomonadati</taxon>
        <taxon>Planctomycetota</taxon>
        <taxon>Planctomycetia</taxon>
        <taxon>Gemmatales</taxon>
        <taxon>Gemmataceae</taxon>
        <taxon>Gemmata</taxon>
    </lineage>
</organism>
<evidence type="ECO:0000313" key="3">
    <source>
        <dbReference type="Proteomes" id="UP000245802"/>
    </source>
</evidence>
<accession>A0A2Z3GV90</accession>
<dbReference type="KEGG" id="gog:C1280_02395"/>
<sequence>MMTTRPLADRLASPNMSPLRRAFTLIELLVVIAIIAVLIGLLLPAVQKVRAAAARTRCTSHLKQIALAAHNYHDVNERFPPGAQTGLRPSSLFVELLPYIEQTPLYQQWDFAAPANNYSGTAPRAGTVIAIYVCPAQTLTHGGSSFAVTTYGGNGGTVAFPPARATVDGMFHTTGALSEPRANQTGVRMLDVSDGTSNTLFFGERVIGDPALDSYLNAPAGVITPAPGPDIQPSASYAMWGALPGPNAAGGLLSAEVVIGYRHGTVWTPPPPPLPGFPPEPPPPVDGVALKALWWRRLGAYGSFHTGGVMTARADGSVSFLRDSTTSQVLIGLSTRNGNEVIPSE</sequence>
<gene>
    <name evidence="2" type="ORF">C1280_02395</name>
</gene>
<feature type="domain" description="DUF1559" evidence="1">
    <location>
        <begin position="47"/>
        <end position="210"/>
    </location>
</feature>
<dbReference type="AlphaFoldDB" id="A0A2Z3GV90"/>
<evidence type="ECO:0000313" key="2">
    <source>
        <dbReference type="EMBL" id="AWM35972.1"/>
    </source>
</evidence>
<proteinExistence type="predicted"/>
<dbReference type="Pfam" id="PF07963">
    <property type="entry name" value="N_methyl"/>
    <property type="match status" value="1"/>
</dbReference>
<dbReference type="Proteomes" id="UP000245802">
    <property type="component" value="Chromosome"/>
</dbReference>
<dbReference type="PANTHER" id="PTHR30093">
    <property type="entry name" value="GENERAL SECRETION PATHWAY PROTEIN G"/>
    <property type="match status" value="1"/>
</dbReference>
<evidence type="ECO:0000259" key="1">
    <source>
        <dbReference type="Pfam" id="PF07596"/>
    </source>
</evidence>
<keyword evidence="3" id="KW-1185">Reference proteome</keyword>
<dbReference type="PANTHER" id="PTHR30093:SF2">
    <property type="entry name" value="TYPE II SECRETION SYSTEM PROTEIN H"/>
    <property type="match status" value="1"/>
</dbReference>
<dbReference type="InterPro" id="IPR045584">
    <property type="entry name" value="Pilin-like"/>
</dbReference>
<dbReference type="SUPFAM" id="SSF54523">
    <property type="entry name" value="Pili subunits"/>
    <property type="match status" value="1"/>
</dbReference>
<dbReference type="Pfam" id="PF07596">
    <property type="entry name" value="SBP_bac_10"/>
    <property type="match status" value="2"/>
</dbReference>
<dbReference type="Gene3D" id="3.30.700.10">
    <property type="entry name" value="Glycoprotein, Type 4 Pilin"/>
    <property type="match status" value="1"/>
</dbReference>
<reference evidence="2 3" key="1">
    <citation type="submission" date="2018-01" db="EMBL/GenBank/DDBJ databases">
        <title>G. obscuriglobus.</title>
        <authorList>
            <person name="Franke J."/>
            <person name="Blomberg W."/>
            <person name="Selmecki A."/>
        </authorList>
    </citation>
    <scope>NUCLEOTIDE SEQUENCE [LARGE SCALE GENOMIC DNA]</scope>
    <source>
        <strain evidence="2 3">DSM 5831</strain>
    </source>
</reference>
<dbReference type="OrthoDB" id="255848at2"/>